<organism evidence="1 2">
    <name type="scientific">Duganella guangzhouensis</name>
    <dbReference type="NCBI Taxonomy" id="2666084"/>
    <lineage>
        <taxon>Bacteria</taxon>
        <taxon>Pseudomonadati</taxon>
        <taxon>Pseudomonadota</taxon>
        <taxon>Betaproteobacteria</taxon>
        <taxon>Burkholderiales</taxon>
        <taxon>Oxalobacteraceae</taxon>
        <taxon>Telluria group</taxon>
        <taxon>Duganella</taxon>
    </lineage>
</organism>
<proteinExistence type="predicted"/>
<protein>
    <recommendedName>
        <fullName evidence="3">DUF2971 domain-containing protein</fullName>
    </recommendedName>
</protein>
<evidence type="ECO:0008006" key="3">
    <source>
        <dbReference type="Google" id="ProtNLM"/>
    </source>
</evidence>
<sequence>MALIHYTDLNAVVSILTEPKLRFTDLRYLNDKAEFKHGVEQLCNAFTIVMPSWMEYHPRSKAAREYVHNALQRAVSDFSQYNPYFVMSLSRRSDLLSQWRGYGHYAIEFNEEELTRQIPSLRECIYGETEQQQAALQCLSDAIIIVSKDFQSNDVVGIKGAEAITTLYELASTFKNGGFVEEQETRLIVDEVPNGGIQYRVRGQMLIPYIERPITLDCIKAIHVGPMADQGAALLSMRGFCERIERDWQIESSNIEYWIEVIGSKIPFRA</sequence>
<dbReference type="InterPro" id="IPR021352">
    <property type="entry name" value="DUF2971"/>
</dbReference>
<dbReference type="Proteomes" id="UP000433309">
    <property type="component" value="Unassembled WGS sequence"/>
</dbReference>
<dbReference type="AlphaFoldDB" id="A0A6I2KZ23"/>
<reference evidence="1 2" key="1">
    <citation type="submission" date="2019-11" db="EMBL/GenBank/DDBJ databases">
        <title>Novel species isolated from a subtropical stream in China.</title>
        <authorList>
            <person name="Lu H."/>
        </authorList>
    </citation>
    <scope>NUCLEOTIDE SEQUENCE [LARGE SCALE GENOMIC DNA]</scope>
    <source>
        <strain evidence="1 2">FT80W</strain>
    </source>
</reference>
<evidence type="ECO:0000313" key="1">
    <source>
        <dbReference type="EMBL" id="MRW91415.1"/>
    </source>
</evidence>
<dbReference type="RefSeq" id="WP_154377776.1">
    <property type="nucleotide sequence ID" value="NZ_WKJK01000007.1"/>
</dbReference>
<accession>A0A6I2KZ23</accession>
<comment type="caution">
    <text evidence="1">The sequence shown here is derived from an EMBL/GenBank/DDBJ whole genome shotgun (WGS) entry which is preliminary data.</text>
</comment>
<dbReference type="Pfam" id="PF11185">
    <property type="entry name" value="DUF2971"/>
    <property type="match status" value="1"/>
</dbReference>
<gene>
    <name evidence="1" type="ORF">GJ699_15595</name>
</gene>
<name>A0A6I2KZ23_9BURK</name>
<dbReference type="EMBL" id="WKJK01000007">
    <property type="protein sequence ID" value="MRW91415.1"/>
    <property type="molecule type" value="Genomic_DNA"/>
</dbReference>
<evidence type="ECO:0000313" key="2">
    <source>
        <dbReference type="Proteomes" id="UP000433309"/>
    </source>
</evidence>
<keyword evidence="2" id="KW-1185">Reference proteome</keyword>